<keyword evidence="2" id="KW-1185">Reference proteome</keyword>
<sequence length="1248" mass="141755">MNAELGPRIALGDDGFIGSLYNAYIDKIDPRTLLKRPDIPDSAIKRRDQARIDFEVTTSDTLEQKFSKMNVSGQLQGSILCGLLTLQGSASYLDTGATSIQSQSSSIIYEAGTAIERLVLTHDVLKDIVDLNMLSCDGITHVITGIDWGARCIITATWTETHTTNETKIDVGGRFDKNCRSQPANSFTDIMKRMASSFGSASGSTSLNSDNQEKIGTSSFKFKIRADVKGNNDMALTYDEVKSFTKAIPAALGQHDGGKGVPLRYHLTPISTIAEFFKVKLDPNFWPVEDTILHDFVSLFDDLNRTRELLDAYNARLKAHAHCIPREHSNDITNAIGDARRKSDELKRHLRTHIVGIRRGEERMDRLQQLLSDQFLLHDVDEEQEEDGYSEDEVVHEIEEEGSSAKEGSFNDADSGRHYEHKRFITSLGLYEDKMDFVDDMMSKGAKHLSASLAKLSKVFEDPEIGDVYLFHFDNSLLSHEDWIDARAILMEILLDSEESGSKDCVLLLDYDLVSRSKASRMKGKSSRNILIQDTLKKPLLQKSRGRNIIVSDVVADYQALSQSNILRRKAGDKLETEFDLPESRREVELACPGRHCKDAVSDIWLCANCAGIVFFGYTDEYLYCQCGRYKYCDVEYKCSGKGHGSRFVQADSESRVLDSLRNLSLFEEHNILLLGQTGIGKSTFINAFLNYLNYETLNQALRSPDALAYDIPFQFAYHDENNTRREVRYGNESVCEIFSFLGKSGTQKCESYPFCVDGKVFRFIDTPGICDPRGVEKDHDHIRNILDTLEHCQNIRMVLFLLEPNVSRLTPAFEFCMRELLSRLHKSAARNIVFGFTKSAATNFRLSSTDGVLRTTLEKANANITLGHDNMFFFDALGFQYLAAFKASGHTMPRKEFAEMCWKESVANAKRLLKRCLALPKHEASRTLAMNRIRIMTANMTEPMVNLSTTIQMNLEKISADKSDIAQLTERTIGMGDNLWLVRKRPVRHDLPQPLLVCTHADCHTTEVSQGHTIENFPRPCHENCREVKVDGIVADPAVGYCKTFYRWWCWWVGTCSKCTHGWKLHKRLSFKLRVEEVLEVDQAVQKSIEEENRKKGVVQARLDRLLLEQEELIQEQSQIQDALTKFWLYLSNSSLSKYNDATIMYLDQIIALAEQSGDKDGLQRNTAQKRLYEAQKAAMEAAIARDGIEAPDERILEDIIQELYRMPRNGKTLSEIMPIKLYMPTPDRPEPRAVSRWRSFKKFIHY</sequence>
<organism evidence="1 2">
    <name type="scientific">Zarea fungicola</name>
    <dbReference type="NCBI Taxonomy" id="93591"/>
    <lineage>
        <taxon>Eukaryota</taxon>
        <taxon>Fungi</taxon>
        <taxon>Dikarya</taxon>
        <taxon>Ascomycota</taxon>
        <taxon>Pezizomycotina</taxon>
        <taxon>Sordariomycetes</taxon>
        <taxon>Hypocreomycetidae</taxon>
        <taxon>Hypocreales</taxon>
        <taxon>Cordycipitaceae</taxon>
        <taxon>Zarea</taxon>
    </lineage>
</organism>
<dbReference type="EMBL" id="JANJQO010000013">
    <property type="protein sequence ID" value="KAJ2983882.1"/>
    <property type="molecule type" value="Genomic_DNA"/>
</dbReference>
<evidence type="ECO:0000313" key="2">
    <source>
        <dbReference type="Proteomes" id="UP001143910"/>
    </source>
</evidence>
<accession>A0ACC1NY97</accession>
<comment type="caution">
    <text evidence="1">The sequence shown here is derived from an EMBL/GenBank/DDBJ whole genome shotgun (WGS) entry which is preliminary data.</text>
</comment>
<evidence type="ECO:0000313" key="1">
    <source>
        <dbReference type="EMBL" id="KAJ2983882.1"/>
    </source>
</evidence>
<gene>
    <name evidence="1" type="ORF">NQ176_g379</name>
</gene>
<protein>
    <submittedName>
        <fullName evidence="1">Uncharacterized protein</fullName>
    </submittedName>
</protein>
<name>A0ACC1NY97_9HYPO</name>
<dbReference type="Proteomes" id="UP001143910">
    <property type="component" value="Unassembled WGS sequence"/>
</dbReference>
<reference evidence="1" key="1">
    <citation type="submission" date="2022-08" db="EMBL/GenBank/DDBJ databases">
        <title>Genome Sequence of Lecanicillium fungicola.</title>
        <authorList>
            <person name="Buettner E."/>
        </authorList>
    </citation>
    <scope>NUCLEOTIDE SEQUENCE</scope>
    <source>
        <strain evidence="1">Babe33</strain>
    </source>
</reference>
<proteinExistence type="predicted"/>